<evidence type="ECO:0000256" key="1">
    <source>
        <dbReference type="SAM" id="MobiDB-lite"/>
    </source>
</evidence>
<feature type="compositionally biased region" description="Low complexity" evidence="1">
    <location>
        <begin position="398"/>
        <end position="411"/>
    </location>
</feature>
<dbReference type="EMBL" id="RWGY01000013">
    <property type="protein sequence ID" value="TVU25250.1"/>
    <property type="molecule type" value="Genomic_DNA"/>
</dbReference>
<keyword evidence="3" id="KW-1185">Reference proteome</keyword>
<organism evidence="2 3">
    <name type="scientific">Eragrostis curvula</name>
    <name type="common">weeping love grass</name>
    <dbReference type="NCBI Taxonomy" id="38414"/>
    <lineage>
        <taxon>Eukaryota</taxon>
        <taxon>Viridiplantae</taxon>
        <taxon>Streptophyta</taxon>
        <taxon>Embryophyta</taxon>
        <taxon>Tracheophyta</taxon>
        <taxon>Spermatophyta</taxon>
        <taxon>Magnoliopsida</taxon>
        <taxon>Liliopsida</taxon>
        <taxon>Poales</taxon>
        <taxon>Poaceae</taxon>
        <taxon>PACMAD clade</taxon>
        <taxon>Chloridoideae</taxon>
        <taxon>Eragrostideae</taxon>
        <taxon>Eragrostidinae</taxon>
        <taxon>Eragrostis</taxon>
    </lineage>
</organism>
<dbReference type="PANTHER" id="PTHR37264:SF1">
    <property type="entry name" value="RIBOSOMAL PROTEIN L31"/>
    <property type="match status" value="1"/>
</dbReference>
<protein>
    <submittedName>
        <fullName evidence="2">Uncharacterized protein</fullName>
    </submittedName>
</protein>
<reference evidence="2 3" key="1">
    <citation type="journal article" date="2019" name="Sci. Rep.">
        <title>A high-quality genome of Eragrostis curvula grass provides insights into Poaceae evolution and supports new strategies to enhance forage quality.</title>
        <authorList>
            <person name="Carballo J."/>
            <person name="Santos B.A.C.M."/>
            <person name="Zappacosta D."/>
            <person name="Garbus I."/>
            <person name="Selva J.P."/>
            <person name="Gallo C.A."/>
            <person name="Diaz A."/>
            <person name="Albertini E."/>
            <person name="Caccamo M."/>
            <person name="Echenique V."/>
        </authorList>
    </citation>
    <scope>NUCLEOTIDE SEQUENCE [LARGE SCALE GENOMIC DNA]</scope>
    <source>
        <strain evidence="3">cv. Victoria</strain>
        <tissue evidence="2">Leaf</tissue>
    </source>
</reference>
<gene>
    <name evidence="2" type="ORF">EJB05_27740</name>
</gene>
<feature type="region of interest" description="Disordered" evidence="1">
    <location>
        <begin position="1"/>
        <end position="48"/>
    </location>
</feature>
<sequence length="540" mass="60565">GSSKVSPTLSSPAATTRGTSPPATRRPLKASSVERRRPPPPLPDNFRCRTDVERGSTLPDLDRLLLLAGRMRKGLHPQMQWISYVTQSGRLINIMMTKVNHTGKVYHMRAKRQMAQSLGQIAKFKRRYELEAEENKENDATPAMESSQDEHGGSFEPIDIEGTRSLYVLDSTPLNMSKASNLTYYTGSVRSGGQGNEINGCDAIIVRFNKDCGAEERYGLLVAVNHPCILKALGHGRGIGDHRYQSFLALSRVETTFEAYAEKNGPGVDPFGRFTEEFIGMISNIIDGLEELHRLDYYCPFLDGKRILVVREHDSVSAKLWAFKSCTSDWLRLGLIIYNAAKLGDEAKDLYNRIKSGDLKGKSILKHNALLTVRKKFKNILSLYLHVELNHPPKKLDQSLNEEQSQNQQSQIPKKDQNQGRYWITVSEICAANLQTILDKALTWNIPKWIPCSNSKTLRGFIKQMRTIIQHEVSYIPEEMRRKLTAKELGEGQTWQVQLAILELGRDSEAGHEGLVSAASGMCQQCPSSSPLASIFYEAS</sequence>
<proteinExistence type="predicted"/>
<evidence type="ECO:0000313" key="2">
    <source>
        <dbReference type="EMBL" id="TVU25250.1"/>
    </source>
</evidence>
<feature type="region of interest" description="Disordered" evidence="1">
    <location>
        <begin position="397"/>
        <end position="416"/>
    </location>
</feature>
<feature type="region of interest" description="Disordered" evidence="1">
    <location>
        <begin position="132"/>
        <end position="155"/>
    </location>
</feature>
<dbReference type="Proteomes" id="UP000324897">
    <property type="component" value="Chromosome 2"/>
</dbReference>
<dbReference type="PANTHER" id="PTHR37264">
    <property type="entry name" value="RIBOSOMAL PROTEIN L31"/>
    <property type="match status" value="1"/>
</dbReference>
<accession>A0A5J9UQC6</accession>
<evidence type="ECO:0000313" key="3">
    <source>
        <dbReference type="Proteomes" id="UP000324897"/>
    </source>
</evidence>
<dbReference type="Gramene" id="TVU25250">
    <property type="protein sequence ID" value="TVU25250"/>
    <property type="gene ID" value="EJB05_27740"/>
</dbReference>
<dbReference type="AlphaFoldDB" id="A0A5J9UQC6"/>
<feature type="compositionally biased region" description="Polar residues" evidence="1">
    <location>
        <begin position="1"/>
        <end position="22"/>
    </location>
</feature>
<feature type="non-terminal residue" evidence="2">
    <location>
        <position position="1"/>
    </location>
</feature>
<comment type="caution">
    <text evidence="2">The sequence shown here is derived from an EMBL/GenBank/DDBJ whole genome shotgun (WGS) entry which is preliminary data.</text>
</comment>
<dbReference type="CDD" id="cd23697">
    <property type="entry name" value="At5g55125"/>
    <property type="match status" value="1"/>
</dbReference>
<name>A0A5J9UQC6_9POAL</name>
<dbReference type="OrthoDB" id="583824at2759"/>